<evidence type="ECO:0000313" key="2">
    <source>
        <dbReference type="EMBL" id="ROX30369.1"/>
    </source>
</evidence>
<evidence type="ECO:0000259" key="1">
    <source>
        <dbReference type="Pfam" id="PF01609"/>
    </source>
</evidence>
<protein>
    <recommendedName>
        <fullName evidence="1">Transposase IS4-like domain-containing protein</fullName>
    </recommendedName>
</protein>
<dbReference type="AlphaFoldDB" id="A0ABD7IYR3"/>
<name>A0ABD7IYR3_ENTFL</name>
<gene>
    <name evidence="2" type="ORF">EGW16_13635</name>
</gene>
<comment type="caution">
    <text evidence="2">The sequence shown here is derived from an EMBL/GenBank/DDBJ whole genome shotgun (WGS) entry which is preliminary data.</text>
</comment>
<dbReference type="Pfam" id="PF01609">
    <property type="entry name" value="DDE_Tnp_1"/>
    <property type="match status" value="1"/>
</dbReference>
<proteinExistence type="predicted"/>
<evidence type="ECO:0000313" key="3">
    <source>
        <dbReference type="Proteomes" id="UP000281488"/>
    </source>
</evidence>
<sequence length="101" mass="11370">MLLNVLQIQMESNFGKGLARLLRIVPHNGQDNKRPYYYGFKISLSVDSKGIPVTYEVTSASIHNVNITYDLVKQAPNKQILADKGHIVSKSLSNSYPFLVY</sequence>
<accession>A0ABD7IYR3</accession>
<dbReference type="EMBL" id="RKMZ01000009">
    <property type="protein sequence ID" value="ROX30369.1"/>
    <property type="molecule type" value="Genomic_DNA"/>
</dbReference>
<dbReference type="InterPro" id="IPR002559">
    <property type="entry name" value="Transposase_11"/>
</dbReference>
<dbReference type="Proteomes" id="UP000281488">
    <property type="component" value="Unassembled WGS sequence"/>
</dbReference>
<reference evidence="2 3" key="1">
    <citation type="submission" date="2018-10" db="EMBL/GenBank/DDBJ databases">
        <title>Genotypes and phenotypes of Enterococci isolated from broiler chickens.</title>
        <authorList>
            <person name="Muhammad A.R."/>
            <person name="Diarra M.S."/>
        </authorList>
    </citation>
    <scope>NUCLEOTIDE SEQUENCE [LARGE SCALE GENOMIC DNA]</scope>
    <source>
        <strain evidence="2 3">LIT2 A36'</strain>
    </source>
</reference>
<organism evidence="2 3">
    <name type="scientific">Enterococcus faecalis</name>
    <name type="common">Streptococcus faecalis</name>
    <dbReference type="NCBI Taxonomy" id="1351"/>
    <lineage>
        <taxon>Bacteria</taxon>
        <taxon>Bacillati</taxon>
        <taxon>Bacillota</taxon>
        <taxon>Bacilli</taxon>
        <taxon>Lactobacillales</taxon>
        <taxon>Enterococcaceae</taxon>
        <taxon>Enterococcus</taxon>
    </lineage>
</organism>
<feature type="domain" description="Transposase IS4-like" evidence="1">
    <location>
        <begin position="28"/>
        <end position="89"/>
    </location>
</feature>